<feature type="domain" description="Mce/MlaD" evidence="1">
    <location>
        <begin position="40"/>
        <end position="117"/>
    </location>
</feature>
<dbReference type="Proteomes" id="UP000063964">
    <property type="component" value="Chromosome"/>
</dbReference>
<dbReference type="STRING" id="888061.AXF15_00300"/>
<dbReference type="KEGG" id="doa:AXF15_00300"/>
<proteinExistence type="predicted"/>
<name>A0A0X8JNK4_9BACT</name>
<sequence>MKANSISLHASVGLFLLIGLACTAYLSLTLANTAFLSGGHYTLTARFAAVNGLRPGSNVEISGVHVGKVTDISLEPELFQAVVTMQVRDTVPVPSDSTAVIKTSGLIGDRYISIIPGGDDSTLEDRGVILDTQPAVDIEELISKYVFGSVTK</sequence>
<evidence type="ECO:0000313" key="2">
    <source>
        <dbReference type="EMBL" id="AMD91708.1"/>
    </source>
</evidence>
<dbReference type="PANTHER" id="PTHR33371">
    <property type="entry name" value="INTERMEMBRANE PHOSPHOLIPID TRANSPORT SYSTEM BINDING PROTEIN MLAD-RELATED"/>
    <property type="match status" value="1"/>
</dbReference>
<protein>
    <submittedName>
        <fullName evidence="2">Outer membrane lipid asymmetry maintenance protein MlaD</fullName>
    </submittedName>
</protein>
<gene>
    <name evidence="2" type="ORF">AXF15_00300</name>
</gene>
<dbReference type="Pfam" id="PF02470">
    <property type="entry name" value="MlaD"/>
    <property type="match status" value="1"/>
</dbReference>
<dbReference type="PROSITE" id="PS51257">
    <property type="entry name" value="PROKAR_LIPOPROTEIN"/>
    <property type="match status" value="1"/>
</dbReference>
<dbReference type="OrthoDB" id="9788420at2"/>
<dbReference type="PANTHER" id="PTHR33371:SF4">
    <property type="entry name" value="INTERMEMBRANE PHOSPHOLIPID TRANSPORT SYSTEM BINDING PROTEIN MLAD"/>
    <property type="match status" value="1"/>
</dbReference>
<accession>A0A0X8JNK4</accession>
<dbReference type="GO" id="GO:0005543">
    <property type="term" value="F:phospholipid binding"/>
    <property type="evidence" value="ECO:0007669"/>
    <property type="project" value="TreeGrafter"/>
</dbReference>
<keyword evidence="3" id="KW-1185">Reference proteome</keyword>
<dbReference type="EMBL" id="CP014230">
    <property type="protein sequence ID" value="AMD91708.1"/>
    <property type="molecule type" value="Genomic_DNA"/>
</dbReference>
<dbReference type="AlphaFoldDB" id="A0A0X8JNK4"/>
<reference evidence="3" key="1">
    <citation type="submission" date="2016-02" db="EMBL/GenBank/DDBJ databases">
        <authorList>
            <person name="Holder M.E."/>
            <person name="Ajami N.J."/>
            <person name="Petrosino J.F."/>
        </authorList>
    </citation>
    <scope>NUCLEOTIDE SEQUENCE [LARGE SCALE GENOMIC DNA]</scope>
    <source>
        <strain evidence="3">DSM 12838</strain>
    </source>
</reference>
<evidence type="ECO:0000313" key="3">
    <source>
        <dbReference type="Proteomes" id="UP000063964"/>
    </source>
</evidence>
<evidence type="ECO:0000259" key="1">
    <source>
        <dbReference type="Pfam" id="PF02470"/>
    </source>
</evidence>
<organism evidence="2 3">
    <name type="scientific">Desulfomicrobium orale DSM 12838</name>
    <dbReference type="NCBI Taxonomy" id="888061"/>
    <lineage>
        <taxon>Bacteria</taxon>
        <taxon>Pseudomonadati</taxon>
        <taxon>Thermodesulfobacteriota</taxon>
        <taxon>Desulfovibrionia</taxon>
        <taxon>Desulfovibrionales</taxon>
        <taxon>Desulfomicrobiaceae</taxon>
        <taxon>Desulfomicrobium</taxon>
    </lineage>
</organism>
<dbReference type="RefSeq" id="WP_066601655.1">
    <property type="nucleotide sequence ID" value="NZ_CP014230.1"/>
</dbReference>
<dbReference type="NCBIfam" id="TIGR04430">
    <property type="entry name" value="OM_asym_MlaD"/>
    <property type="match status" value="1"/>
</dbReference>
<dbReference type="InterPro" id="IPR052336">
    <property type="entry name" value="MlaD_Phospholipid_Transporter"/>
</dbReference>
<dbReference type="GO" id="GO:0005548">
    <property type="term" value="F:phospholipid transporter activity"/>
    <property type="evidence" value="ECO:0007669"/>
    <property type="project" value="TreeGrafter"/>
</dbReference>
<dbReference type="InterPro" id="IPR030970">
    <property type="entry name" value="ABC_MlaD"/>
</dbReference>
<dbReference type="InterPro" id="IPR003399">
    <property type="entry name" value="Mce/MlaD"/>
</dbReference>